<proteinExistence type="predicted"/>
<evidence type="ECO:0000313" key="2">
    <source>
        <dbReference type="Proteomes" id="UP001367508"/>
    </source>
</evidence>
<reference evidence="1 2" key="1">
    <citation type="submission" date="2024-01" db="EMBL/GenBank/DDBJ databases">
        <title>The genomes of 5 underutilized Papilionoideae crops provide insights into root nodulation and disease resistanc.</title>
        <authorList>
            <person name="Jiang F."/>
        </authorList>
    </citation>
    <scope>NUCLEOTIDE SEQUENCE [LARGE SCALE GENOMIC DNA]</scope>
    <source>
        <strain evidence="1">LVBAO_FW01</strain>
        <tissue evidence="1">Leaves</tissue>
    </source>
</reference>
<organism evidence="1 2">
    <name type="scientific">Canavalia gladiata</name>
    <name type="common">Sword bean</name>
    <name type="synonym">Dolichos gladiatus</name>
    <dbReference type="NCBI Taxonomy" id="3824"/>
    <lineage>
        <taxon>Eukaryota</taxon>
        <taxon>Viridiplantae</taxon>
        <taxon>Streptophyta</taxon>
        <taxon>Embryophyta</taxon>
        <taxon>Tracheophyta</taxon>
        <taxon>Spermatophyta</taxon>
        <taxon>Magnoliopsida</taxon>
        <taxon>eudicotyledons</taxon>
        <taxon>Gunneridae</taxon>
        <taxon>Pentapetalae</taxon>
        <taxon>rosids</taxon>
        <taxon>fabids</taxon>
        <taxon>Fabales</taxon>
        <taxon>Fabaceae</taxon>
        <taxon>Papilionoideae</taxon>
        <taxon>50 kb inversion clade</taxon>
        <taxon>NPAAA clade</taxon>
        <taxon>indigoferoid/millettioid clade</taxon>
        <taxon>Phaseoleae</taxon>
        <taxon>Canavalia</taxon>
    </lineage>
</organism>
<gene>
    <name evidence="1" type="ORF">VNO77_23770</name>
</gene>
<dbReference type="EMBL" id="JAYMYQ010000005">
    <property type="protein sequence ID" value="KAK7329600.1"/>
    <property type="molecule type" value="Genomic_DNA"/>
</dbReference>
<accession>A0AAN9Q992</accession>
<evidence type="ECO:0000313" key="1">
    <source>
        <dbReference type="EMBL" id="KAK7329600.1"/>
    </source>
</evidence>
<sequence length="80" mass="9151">MVRKIEGNGGNAEVYMEEKRKDECMRRPVGFPNGPDRDRAVLQFMSVLMEDKRVSAFVYAMWLAVVSQCCSCAFPKLPIF</sequence>
<protein>
    <submittedName>
        <fullName evidence="1">Uncharacterized protein</fullName>
    </submittedName>
</protein>
<comment type="caution">
    <text evidence="1">The sequence shown here is derived from an EMBL/GenBank/DDBJ whole genome shotgun (WGS) entry which is preliminary data.</text>
</comment>
<keyword evidence="2" id="KW-1185">Reference proteome</keyword>
<name>A0AAN9Q992_CANGL</name>
<dbReference type="AlphaFoldDB" id="A0AAN9Q992"/>
<dbReference type="Proteomes" id="UP001367508">
    <property type="component" value="Unassembled WGS sequence"/>
</dbReference>